<feature type="DNA-binding region" description="HMG box" evidence="3">
    <location>
        <begin position="50"/>
        <end position="84"/>
    </location>
</feature>
<evidence type="ECO:0000256" key="2">
    <source>
        <dbReference type="ARBA" id="ARBA00023242"/>
    </source>
</evidence>
<evidence type="ECO:0000313" key="6">
    <source>
        <dbReference type="Proteomes" id="UP000663880"/>
    </source>
</evidence>
<dbReference type="PANTHER" id="PTHR10270">
    <property type="entry name" value="SOX TRANSCRIPTION FACTOR"/>
    <property type="match status" value="1"/>
</dbReference>
<evidence type="ECO:0000256" key="3">
    <source>
        <dbReference type="PROSITE-ProRule" id="PRU00267"/>
    </source>
</evidence>
<comment type="caution">
    <text evidence="5">The sequence shown here is derived from an EMBL/GenBank/DDBJ whole genome shotgun (WGS) entry which is preliminary data.</text>
</comment>
<evidence type="ECO:0000259" key="4">
    <source>
        <dbReference type="PROSITE" id="PS50118"/>
    </source>
</evidence>
<dbReference type="EMBL" id="CAJOBZ010000078">
    <property type="protein sequence ID" value="CAF4955484.1"/>
    <property type="molecule type" value="Genomic_DNA"/>
</dbReference>
<dbReference type="PROSITE" id="PS50118">
    <property type="entry name" value="HMG_BOX_2"/>
    <property type="match status" value="1"/>
</dbReference>
<evidence type="ECO:0000256" key="1">
    <source>
        <dbReference type="ARBA" id="ARBA00023125"/>
    </source>
</evidence>
<organism evidence="5 6">
    <name type="scientific">Pieris macdunnoughi</name>
    <dbReference type="NCBI Taxonomy" id="345717"/>
    <lineage>
        <taxon>Eukaryota</taxon>
        <taxon>Metazoa</taxon>
        <taxon>Ecdysozoa</taxon>
        <taxon>Arthropoda</taxon>
        <taxon>Hexapoda</taxon>
        <taxon>Insecta</taxon>
        <taxon>Pterygota</taxon>
        <taxon>Neoptera</taxon>
        <taxon>Endopterygota</taxon>
        <taxon>Lepidoptera</taxon>
        <taxon>Glossata</taxon>
        <taxon>Ditrysia</taxon>
        <taxon>Papilionoidea</taxon>
        <taxon>Pieridae</taxon>
        <taxon>Pierinae</taxon>
        <taxon>Pieris</taxon>
    </lineage>
</organism>
<accession>A0A821Y5V0</accession>
<keyword evidence="6" id="KW-1185">Reference proteome</keyword>
<gene>
    <name evidence="5" type="ORF">PMACD_LOCUS16154</name>
</gene>
<dbReference type="GO" id="GO:0007420">
    <property type="term" value="P:brain development"/>
    <property type="evidence" value="ECO:0007669"/>
    <property type="project" value="TreeGrafter"/>
</dbReference>
<proteinExistence type="predicted"/>
<dbReference type="InterPro" id="IPR009071">
    <property type="entry name" value="HMG_box_dom"/>
</dbReference>
<dbReference type="Gene3D" id="1.10.30.10">
    <property type="entry name" value="High mobility group box domain"/>
    <property type="match status" value="1"/>
</dbReference>
<dbReference type="GO" id="GO:0030182">
    <property type="term" value="P:neuron differentiation"/>
    <property type="evidence" value="ECO:0007669"/>
    <property type="project" value="TreeGrafter"/>
</dbReference>
<sequence length="131" mass="14903">MIVFYSPLGSAAGAMCDRGYSVSHFPMAPMSMSIGSMEAVMSKKGQEEHIKRPMNAFMVWSRLQRRKIAQDNPKMHNSEISKRLEPLNPLKTRHEARKSNKTCAILPVTRRKRHFLFFPPIFRAAAINASV</sequence>
<feature type="domain" description="HMG box" evidence="4">
    <location>
        <begin position="50"/>
        <end position="84"/>
    </location>
</feature>
<dbReference type="SUPFAM" id="SSF47095">
    <property type="entry name" value="HMG-box"/>
    <property type="match status" value="1"/>
</dbReference>
<dbReference type="Proteomes" id="UP000663880">
    <property type="component" value="Unassembled WGS sequence"/>
</dbReference>
<dbReference type="PANTHER" id="PTHR10270:SF324">
    <property type="entry name" value="SOX DOMAIN-CONTAINING PROTEIN DICHAETE-RELATED"/>
    <property type="match status" value="1"/>
</dbReference>
<dbReference type="Pfam" id="PF00505">
    <property type="entry name" value="HMG_box"/>
    <property type="match status" value="1"/>
</dbReference>
<keyword evidence="1 3" id="KW-0238">DNA-binding</keyword>
<dbReference type="GO" id="GO:0000122">
    <property type="term" value="P:negative regulation of transcription by RNA polymerase II"/>
    <property type="evidence" value="ECO:0007669"/>
    <property type="project" value="TreeGrafter"/>
</dbReference>
<name>A0A821Y5V0_9NEOP</name>
<reference evidence="5" key="1">
    <citation type="submission" date="2021-02" db="EMBL/GenBank/DDBJ databases">
        <authorList>
            <person name="Steward A R."/>
        </authorList>
    </citation>
    <scope>NUCLEOTIDE SEQUENCE</scope>
</reference>
<keyword evidence="2 3" id="KW-0539">Nucleus</keyword>
<dbReference type="GO" id="GO:0001228">
    <property type="term" value="F:DNA-binding transcription activator activity, RNA polymerase II-specific"/>
    <property type="evidence" value="ECO:0007669"/>
    <property type="project" value="TreeGrafter"/>
</dbReference>
<evidence type="ECO:0000313" key="5">
    <source>
        <dbReference type="EMBL" id="CAF4955484.1"/>
    </source>
</evidence>
<dbReference type="InterPro" id="IPR050140">
    <property type="entry name" value="SRY-related_HMG-box_TF-like"/>
</dbReference>
<dbReference type="AlphaFoldDB" id="A0A821Y5V0"/>
<dbReference type="GO" id="GO:0000978">
    <property type="term" value="F:RNA polymerase II cis-regulatory region sequence-specific DNA binding"/>
    <property type="evidence" value="ECO:0007669"/>
    <property type="project" value="TreeGrafter"/>
</dbReference>
<dbReference type="GO" id="GO:0005634">
    <property type="term" value="C:nucleus"/>
    <property type="evidence" value="ECO:0007669"/>
    <property type="project" value="UniProtKB-UniRule"/>
</dbReference>
<dbReference type="OrthoDB" id="6247875at2759"/>
<protein>
    <recommendedName>
        <fullName evidence="4">HMG box domain-containing protein</fullName>
    </recommendedName>
</protein>
<dbReference type="InterPro" id="IPR036910">
    <property type="entry name" value="HMG_box_dom_sf"/>
</dbReference>